<sequence>MTAFLRPSDLARIPFSSCEVGESDGCLKFQAHPENSTLFIKSNNIRQPLSANTLSSWLHREFISLSTSGSRISIRSLASSRALDQGVSMGHIVTLDNWVSPGTFQDHYQRNQMAMIVFTSTPLSGSNDDVRRYCIPEVFLYHFISRFLCFSLLLLLI</sequence>
<dbReference type="VEuPathDB" id="FungiDB:RO3G_13813"/>
<dbReference type="InParanoid" id="I1CKX2"/>
<keyword evidence="2" id="KW-1185">Reference proteome</keyword>
<reference evidence="1 2" key="1">
    <citation type="journal article" date="2009" name="PLoS Genet.">
        <title>Genomic analysis of the basal lineage fungus Rhizopus oryzae reveals a whole-genome duplication.</title>
        <authorList>
            <person name="Ma L.-J."/>
            <person name="Ibrahim A.S."/>
            <person name="Skory C."/>
            <person name="Grabherr M.G."/>
            <person name="Burger G."/>
            <person name="Butler M."/>
            <person name="Elias M."/>
            <person name="Idnurm A."/>
            <person name="Lang B.F."/>
            <person name="Sone T."/>
            <person name="Abe A."/>
            <person name="Calvo S.E."/>
            <person name="Corrochano L.M."/>
            <person name="Engels R."/>
            <person name="Fu J."/>
            <person name="Hansberg W."/>
            <person name="Kim J.-M."/>
            <person name="Kodira C.D."/>
            <person name="Koehrsen M.J."/>
            <person name="Liu B."/>
            <person name="Miranda-Saavedra D."/>
            <person name="O'Leary S."/>
            <person name="Ortiz-Castellanos L."/>
            <person name="Poulter R."/>
            <person name="Rodriguez-Romero J."/>
            <person name="Ruiz-Herrera J."/>
            <person name="Shen Y.-Q."/>
            <person name="Zeng Q."/>
            <person name="Galagan J."/>
            <person name="Birren B.W."/>
            <person name="Cuomo C.A."/>
            <person name="Wickes B.L."/>
        </authorList>
    </citation>
    <scope>NUCLEOTIDE SEQUENCE [LARGE SCALE GENOMIC DNA]</scope>
    <source>
        <strain evidence="2">RA 99-880 / ATCC MYA-4621 / FGSC 9543 / NRRL 43880</strain>
    </source>
</reference>
<organism evidence="1 2">
    <name type="scientific">Rhizopus delemar (strain RA 99-880 / ATCC MYA-4621 / FGSC 9543 / NRRL 43880)</name>
    <name type="common">Mucormycosis agent</name>
    <name type="synonym">Rhizopus arrhizus var. delemar</name>
    <dbReference type="NCBI Taxonomy" id="246409"/>
    <lineage>
        <taxon>Eukaryota</taxon>
        <taxon>Fungi</taxon>
        <taxon>Fungi incertae sedis</taxon>
        <taxon>Mucoromycota</taxon>
        <taxon>Mucoromycotina</taxon>
        <taxon>Mucoromycetes</taxon>
        <taxon>Mucorales</taxon>
        <taxon>Mucorineae</taxon>
        <taxon>Rhizopodaceae</taxon>
        <taxon>Rhizopus</taxon>
    </lineage>
</organism>
<dbReference type="RefSeq" id="XP_067524498.1">
    <property type="nucleotide sequence ID" value="XM_067668397.1"/>
</dbReference>
<protein>
    <submittedName>
        <fullName evidence="1">Uncharacterized protein</fullName>
    </submittedName>
</protein>
<gene>
    <name evidence="1" type="ORF">RO3G_13813</name>
</gene>
<name>I1CKX2_RHIO9</name>
<dbReference type="AlphaFoldDB" id="I1CKX2"/>
<dbReference type="GeneID" id="93620778"/>
<dbReference type="Proteomes" id="UP000009138">
    <property type="component" value="Unassembled WGS sequence"/>
</dbReference>
<accession>I1CKX2</accession>
<proteinExistence type="predicted"/>
<dbReference type="OrthoDB" id="2288922at2759"/>
<evidence type="ECO:0000313" key="2">
    <source>
        <dbReference type="Proteomes" id="UP000009138"/>
    </source>
</evidence>
<evidence type="ECO:0000313" key="1">
    <source>
        <dbReference type="EMBL" id="EIE89102.1"/>
    </source>
</evidence>
<dbReference type="STRING" id="246409.I1CKX2"/>
<dbReference type="EMBL" id="CH476743">
    <property type="protein sequence ID" value="EIE89102.1"/>
    <property type="molecule type" value="Genomic_DNA"/>
</dbReference>